<evidence type="ECO:0000313" key="1">
    <source>
        <dbReference type="EMBL" id="PWJ77182.1"/>
    </source>
</evidence>
<reference evidence="1 2" key="1">
    <citation type="submission" date="2018-05" db="EMBL/GenBank/DDBJ databases">
        <authorList>
            <person name="Goeker M."/>
            <person name="Huntemann M."/>
            <person name="Clum A."/>
            <person name="Pillay M."/>
            <person name="Palaniappan K."/>
            <person name="Varghese N."/>
            <person name="Mikhailova N."/>
            <person name="Stamatis D."/>
            <person name="Reddy T."/>
            <person name="Daum C."/>
            <person name="Shapiro N."/>
            <person name="Ivanova N."/>
            <person name="Kyrpides N."/>
            <person name="Woyke T."/>
        </authorList>
    </citation>
    <scope>NUCLEOTIDE SEQUENCE [LARGE SCALE GENOMIC DNA]</scope>
    <source>
        <strain evidence="1 2">DSM 26524</strain>
    </source>
</reference>
<organism evidence="1 2">
    <name type="scientific">Murimonas intestini</name>
    <dbReference type="NCBI Taxonomy" id="1337051"/>
    <lineage>
        <taxon>Bacteria</taxon>
        <taxon>Bacillati</taxon>
        <taxon>Bacillota</taxon>
        <taxon>Clostridia</taxon>
        <taxon>Lachnospirales</taxon>
        <taxon>Lachnospiraceae</taxon>
        <taxon>Murimonas</taxon>
    </lineage>
</organism>
<evidence type="ECO:0008006" key="3">
    <source>
        <dbReference type="Google" id="ProtNLM"/>
    </source>
</evidence>
<dbReference type="AlphaFoldDB" id="A0AB73T6E1"/>
<gene>
    <name evidence="1" type="ORF">C7383_10323</name>
</gene>
<name>A0AB73T6E1_9FIRM</name>
<dbReference type="Proteomes" id="UP000245412">
    <property type="component" value="Unassembled WGS sequence"/>
</dbReference>
<accession>A0AB73T6E1</accession>
<evidence type="ECO:0000313" key="2">
    <source>
        <dbReference type="Proteomes" id="UP000245412"/>
    </source>
</evidence>
<keyword evidence="2" id="KW-1185">Reference proteome</keyword>
<dbReference type="Gene3D" id="2.60.40.10">
    <property type="entry name" value="Immunoglobulins"/>
    <property type="match status" value="2"/>
</dbReference>
<protein>
    <recommendedName>
        <fullName evidence="3">DUF5011 domain-containing protein</fullName>
    </recommendedName>
</protein>
<proteinExistence type="predicted"/>
<sequence>MKKAGIILGILCLAAIIGGWKYTEYKRSQIDLEGPVLTAADDKVRVPIGAPDSELIKGVTAWDEKDKDVSGSIVIESINKKPDGESNEFEITYAAFDNSNNSGKLTRTLIYRDYRQPHFGISQPLRFSRNQNLSLFDYITADDCLDGDITPFVVIEGEKDIVAEAKTGIYNFTLQVSNSVGDTSQLPIQVEIFEDSYEEQMFRPKIVLSDYLIYITKGRRFSPEDYLDHIEDKGTLLIDRGPMVEVEEKGEVTLVTEKEANESPGSWVNISRIDISSDVKSNVPGIYSVVYSYTSEDTGYDCSARLIVVVE</sequence>
<dbReference type="InterPro" id="IPR013783">
    <property type="entry name" value="Ig-like_fold"/>
</dbReference>
<comment type="caution">
    <text evidence="1">The sequence shown here is derived from an EMBL/GenBank/DDBJ whole genome shotgun (WGS) entry which is preliminary data.</text>
</comment>
<dbReference type="EMBL" id="QGGY01000003">
    <property type="protein sequence ID" value="PWJ77182.1"/>
    <property type="molecule type" value="Genomic_DNA"/>
</dbReference>
<dbReference type="RefSeq" id="WP_109625304.1">
    <property type="nucleotide sequence ID" value="NZ_JANKBI010000002.1"/>
</dbReference>